<keyword evidence="3" id="KW-1185">Reference proteome</keyword>
<proteinExistence type="predicted"/>
<dbReference type="Gene3D" id="3.40.50.1820">
    <property type="entry name" value="alpha/beta hydrolase"/>
    <property type="match status" value="1"/>
</dbReference>
<protein>
    <submittedName>
        <fullName evidence="2">Lysophospholipase</fullName>
    </submittedName>
</protein>
<gene>
    <name evidence="2" type="ORF">MW290_14390</name>
</gene>
<dbReference type="SUPFAM" id="SSF53474">
    <property type="entry name" value="alpha/beta-Hydrolases"/>
    <property type="match status" value="1"/>
</dbReference>
<reference evidence="2" key="1">
    <citation type="submission" date="2022-05" db="EMBL/GenBank/DDBJ databases">
        <title>An RpoN-dependent PEP-CTERM gene is involved in floc formation of an Aquincola tertiaricarbonis strain.</title>
        <authorList>
            <person name="Qiu D."/>
            <person name="Xia M."/>
        </authorList>
    </citation>
    <scope>NUCLEOTIDE SEQUENCE</scope>
    <source>
        <strain evidence="2">RN12</strain>
    </source>
</reference>
<evidence type="ECO:0000259" key="1">
    <source>
        <dbReference type="Pfam" id="PF12146"/>
    </source>
</evidence>
<dbReference type="PANTHER" id="PTHR12277:SF81">
    <property type="entry name" value="PROTEIN ABHD13"/>
    <property type="match status" value="1"/>
</dbReference>
<dbReference type="PANTHER" id="PTHR12277">
    <property type="entry name" value="ALPHA/BETA HYDROLASE DOMAIN-CONTAINING PROTEIN"/>
    <property type="match status" value="1"/>
</dbReference>
<dbReference type="Proteomes" id="UP001056201">
    <property type="component" value="Chromosome 2"/>
</dbReference>
<dbReference type="InterPro" id="IPR029058">
    <property type="entry name" value="AB_hydrolase_fold"/>
</dbReference>
<evidence type="ECO:0000313" key="2">
    <source>
        <dbReference type="EMBL" id="URI10208.1"/>
    </source>
</evidence>
<evidence type="ECO:0000313" key="3">
    <source>
        <dbReference type="Proteomes" id="UP001056201"/>
    </source>
</evidence>
<feature type="domain" description="Serine aminopeptidase S33" evidence="1">
    <location>
        <begin position="76"/>
        <end position="183"/>
    </location>
</feature>
<sequence>MRRGFWRQALLGLAALALSVYAALLGWLWWQQESLIFRPTPLPADYRYTLPADAHEVFIDVPGARLHGLQLQRPGARGLVFFLHGNAGNLERWFVDLDFYRSLNYDVFMLDYRGFGKSSGQVASQAQLQADVRAAWDQVAPAYAGRRIVLLGRSLGTGLAAELAASLPAAQRPDLLLLVSPYRSMVAMAAEQYPYVPSPLLRYPLRTDQALQQLAGSGLRVLLVHGDRDRLIPLAHSQALLRLLPGATLHTVAGGGHGDLQAFDDYERTLRSAIKALDR</sequence>
<dbReference type="InterPro" id="IPR022742">
    <property type="entry name" value="Hydrolase_4"/>
</dbReference>
<dbReference type="Pfam" id="PF12146">
    <property type="entry name" value="Hydrolase_4"/>
    <property type="match status" value="1"/>
</dbReference>
<dbReference type="RefSeq" id="WP_250198413.1">
    <property type="nucleotide sequence ID" value="NZ_CP097636.1"/>
</dbReference>
<organism evidence="2 3">
    <name type="scientific">Aquincola tertiaricarbonis</name>
    <dbReference type="NCBI Taxonomy" id="391953"/>
    <lineage>
        <taxon>Bacteria</taxon>
        <taxon>Pseudomonadati</taxon>
        <taxon>Pseudomonadota</taxon>
        <taxon>Betaproteobacteria</taxon>
        <taxon>Burkholderiales</taxon>
        <taxon>Sphaerotilaceae</taxon>
        <taxon>Aquincola</taxon>
    </lineage>
</organism>
<name>A0ABY4SA21_AQUTE</name>
<dbReference type="EMBL" id="CP097636">
    <property type="protein sequence ID" value="URI10208.1"/>
    <property type="molecule type" value="Genomic_DNA"/>
</dbReference>
<accession>A0ABY4SA21</accession>